<dbReference type="Pfam" id="PF06202">
    <property type="entry name" value="GDE_C"/>
    <property type="match status" value="1"/>
</dbReference>
<reference evidence="2" key="1">
    <citation type="journal article" date="2020" name="mSystems">
        <title>Genome- and Community-Level Interaction Insights into Carbon Utilization and Element Cycling Functions of Hydrothermarchaeota in Hydrothermal Sediment.</title>
        <authorList>
            <person name="Zhou Z."/>
            <person name="Liu Y."/>
            <person name="Xu W."/>
            <person name="Pan J."/>
            <person name="Luo Z.H."/>
            <person name="Li M."/>
        </authorList>
    </citation>
    <scope>NUCLEOTIDE SEQUENCE [LARGE SCALE GENOMIC DNA]</scope>
    <source>
        <strain evidence="2">HyVt-527</strain>
    </source>
</reference>
<dbReference type="InterPro" id="IPR032790">
    <property type="entry name" value="GDE_C"/>
</dbReference>
<dbReference type="EMBL" id="DROD01000045">
    <property type="protein sequence ID" value="HHJ51683.1"/>
    <property type="molecule type" value="Genomic_DNA"/>
</dbReference>
<comment type="caution">
    <text evidence="2">The sequence shown here is derived from an EMBL/GenBank/DDBJ whole genome shotgun (WGS) entry which is preliminary data.</text>
</comment>
<dbReference type="GO" id="GO:0004134">
    <property type="term" value="F:4-alpha-glucanotransferase activity"/>
    <property type="evidence" value="ECO:0007669"/>
    <property type="project" value="InterPro"/>
</dbReference>
<dbReference type="InterPro" id="IPR010401">
    <property type="entry name" value="AGL/Gdb1"/>
</dbReference>
<feature type="domain" description="Glycogen debranching enzyme C-terminal" evidence="1">
    <location>
        <begin position="42"/>
        <end position="405"/>
    </location>
</feature>
<dbReference type="Gene3D" id="1.50.10.10">
    <property type="match status" value="1"/>
</dbReference>
<protein>
    <recommendedName>
        <fullName evidence="1">Glycogen debranching enzyme C-terminal domain-containing protein</fullName>
    </recommendedName>
</protein>
<sequence length="509" mass="57941">MQAKARERRIRELLARQGLRITPPQMDQALKWSLLAADALVTRQRGAGIWAGLPWFNNYWGRDTFIGFDGALLVNGHFTVAAEILKNFARFQQTDRSQREYGRIPNRVTNREIIYNTTDGTWWFVCAFYQYYLSSGDERLVRSLLPAVQWAVRGAWLKRVQATTGLLTHKDAETWMDAKGGQGAWSPRGNRAVEVQALWYTALQIAARLDSVVAGHRTAFADSCRTRAAKVKRQFNRLYWDAARQCLFDHLNSDGSPDTSLRPNQIFAVTVPDLPGIEPLLPAQKQRLVARCVTERLTTEWGVLSLWYRDRYFHPYHHFPPYYVPDEAYHNGLIWTWLAGPVIQALLKFDQLDAAAALYRNEAWQILHLDAIGNYSELLEPVLRKGARLPEISGTVAQAWSVAEFNRNFYRDWLGYRPDVPRGVFTLTPKLPPNWRELSVSLPFGRATLRVQIHSQNNRFTLVLKLENGAQPVTGQILLPGSEQPLSVQLSPESASWSQSVRLASASSP</sequence>
<dbReference type="GO" id="GO:0004135">
    <property type="term" value="F:amylo-alpha-1,6-glucosidase activity"/>
    <property type="evidence" value="ECO:0007669"/>
    <property type="project" value="InterPro"/>
</dbReference>
<evidence type="ECO:0000313" key="2">
    <source>
        <dbReference type="EMBL" id="HHJ51683.1"/>
    </source>
</evidence>
<dbReference type="SUPFAM" id="SSF48208">
    <property type="entry name" value="Six-hairpin glycosidases"/>
    <property type="match status" value="1"/>
</dbReference>
<feature type="non-terminal residue" evidence="2">
    <location>
        <position position="509"/>
    </location>
</feature>
<evidence type="ECO:0000259" key="1">
    <source>
        <dbReference type="Pfam" id="PF06202"/>
    </source>
</evidence>
<accession>A0A7V5PMG1</accession>
<dbReference type="PANTHER" id="PTHR10569">
    <property type="entry name" value="GLYCOGEN DEBRANCHING ENZYME"/>
    <property type="match status" value="1"/>
</dbReference>
<gene>
    <name evidence="2" type="ORF">ENJ89_00685</name>
</gene>
<dbReference type="AlphaFoldDB" id="A0A7V5PMG1"/>
<name>A0A7V5PMG1_CALAY</name>
<dbReference type="GO" id="GO:0005980">
    <property type="term" value="P:glycogen catabolic process"/>
    <property type="evidence" value="ECO:0007669"/>
    <property type="project" value="InterPro"/>
</dbReference>
<proteinExistence type="predicted"/>
<dbReference type="InterPro" id="IPR008928">
    <property type="entry name" value="6-hairpin_glycosidase_sf"/>
</dbReference>
<organism evidence="2">
    <name type="scientific">Caldithrix abyssi</name>
    <dbReference type="NCBI Taxonomy" id="187145"/>
    <lineage>
        <taxon>Bacteria</taxon>
        <taxon>Pseudomonadati</taxon>
        <taxon>Calditrichota</taxon>
        <taxon>Calditrichia</taxon>
        <taxon>Calditrichales</taxon>
        <taxon>Calditrichaceae</taxon>
        <taxon>Caldithrix</taxon>
    </lineage>
</organism>
<dbReference type="InterPro" id="IPR012341">
    <property type="entry name" value="6hp_glycosidase-like_sf"/>
</dbReference>
<dbReference type="PANTHER" id="PTHR10569:SF2">
    <property type="entry name" value="GLYCOGEN DEBRANCHING ENZYME"/>
    <property type="match status" value="1"/>
</dbReference>
<dbReference type="Proteomes" id="UP000886124">
    <property type="component" value="Unassembled WGS sequence"/>
</dbReference>